<reference evidence="2" key="1">
    <citation type="journal article" date="2019" name="Int. J. Syst. Evol. Microbiol.">
        <title>The Global Catalogue of Microorganisms (GCM) 10K type strain sequencing project: providing services to taxonomists for standard genome sequencing and annotation.</title>
        <authorList>
            <consortium name="The Broad Institute Genomics Platform"/>
            <consortium name="The Broad Institute Genome Sequencing Center for Infectious Disease"/>
            <person name="Wu L."/>
            <person name="Ma J."/>
        </authorList>
    </citation>
    <scope>NUCLEOTIDE SEQUENCE [LARGE SCALE GENOMIC DNA]</scope>
    <source>
        <strain evidence="2">ICMP 6774ER</strain>
    </source>
</reference>
<name>A0ABW4TDV4_9ACTN</name>
<dbReference type="EMBL" id="JBHUFV010000098">
    <property type="protein sequence ID" value="MFD1939901.1"/>
    <property type="molecule type" value="Genomic_DNA"/>
</dbReference>
<dbReference type="Proteomes" id="UP001597368">
    <property type="component" value="Unassembled WGS sequence"/>
</dbReference>
<keyword evidence="2" id="KW-1185">Reference proteome</keyword>
<comment type="caution">
    <text evidence="1">The sequence shown here is derived from an EMBL/GenBank/DDBJ whole genome shotgun (WGS) entry which is preliminary data.</text>
</comment>
<dbReference type="RefSeq" id="WP_379582607.1">
    <property type="nucleotide sequence ID" value="NZ_JBHUFV010000098.1"/>
</dbReference>
<sequence>MWIALGVVAAVVVGVALWWRFRDPLRGESFDQFEVNRLWGWELRLSEEEEIAFMAGLRAYDNEVGSFFIHGEHGVLSLYHPPMLISMHLMADRFKAMGPAAMSDPAGAVRHLFGQAAARESVGVLHLRENWLPCEIDGMDKYGFRDAMSDALSAPGVDGVEGGYGEEDSGYGMVVVLAGDTPESVQAMYDQASDLSTSEPIRDRLDVVKAVLEEPEPEYVEALNRADGEKSRYTNTLLVDYARVLDRYAATRTQMQGAKPSDVLGAALSRMLAEQAPGTTWTRQPSQEEQEFAMQIIATRVRY</sequence>
<accession>A0ABW4TDV4</accession>
<evidence type="ECO:0000313" key="2">
    <source>
        <dbReference type="Proteomes" id="UP001597368"/>
    </source>
</evidence>
<gene>
    <name evidence="1" type="ORF">ACFSKW_51440</name>
</gene>
<protein>
    <submittedName>
        <fullName evidence="1">Uncharacterized protein</fullName>
    </submittedName>
</protein>
<evidence type="ECO:0000313" key="1">
    <source>
        <dbReference type="EMBL" id="MFD1939901.1"/>
    </source>
</evidence>
<proteinExistence type="predicted"/>
<organism evidence="1 2">
    <name type="scientific">Nonomuraea mangrovi</name>
    <dbReference type="NCBI Taxonomy" id="2316207"/>
    <lineage>
        <taxon>Bacteria</taxon>
        <taxon>Bacillati</taxon>
        <taxon>Actinomycetota</taxon>
        <taxon>Actinomycetes</taxon>
        <taxon>Streptosporangiales</taxon>
        <taxon>Streptosporangiaceae</taxon>
        <taxon>Nonomuraea</taxon>
    </lineage>
</organism>